<feature type="signal peptide" evidence="2">
    <location>
        <begin position="1"/>
        <end position="25"/>
    </location>
</feature>
<keyword evidence="2" id="KW-0732">Signal</keyword>
<feature type="chain" id="PRO_5014388317" description="Secreted protein" evidence="2">
    <location>
        <begin position="26"/>
        <end position="182"/>
    </location>
</feature>
<dbReference type="OrthoDB" id="5966769at2"/>
<dbReference type="EMBL" id="NPZB01000001">
    <property type="protein sequence ID" value="PNS09593.1"/>
    <property type="molecule type" value="Genomic_DNA"/>
</dbReference>
<proteinExistence type="predicted"/>
<reference evidence="3 4" key="1">
    <citation type="submission" date="2017-08" db="EMBL/GenBank/DDBJ databases">
        <title>Lysobacter sylvestris genome.</title>
        <authorList>
            <person name="Zhang D.-C."/>
            <person name="Albuquerque L."/>
            <person name="Franca L."/>
            <person name="Froufe H.J.C."/>
            <person name="Barroso C."/>
            <person name="Egas C."/>
            <person name="Da Costa M."/>
            <person name="Margesin R."/>
        </authorList>
    </citation>
    <scope>NUCLEOTIDE SEQUENCE [LARGE SCALE GENOMIC DNA]</scope>
    <source>
        <strain evidence="3 4">AM20-91</strain>
    </source>
</reference>
<dbReference type="RefSeq" id="WP_129588375.1">
    <property type="nucleotide sequence ID" value="NZ_NPZB01000001.1"/>
</dbReference>
<evidence type="ECO:0008006" key="5">
    <source>
        <dbReference type="Google" id="ProtNLM"/>
    </source>
</evidence>
<dbReference type="Proteomes" id="UP000236220">
    <property type="component" value="Unassembled WGS sequence"/>
</dbReference>
<dbReference type="AlphaFoldDB" id="A0A2K1Q3K2"/>
<evidence type="ECO:0000256" key="2">
    <source>
        <dbReference type="SAM" id="SignalP"/>
    </source>
</evidence>
<evidence type="ECO:0000313" key="3">
    <source>
        <dbReference type="EMBL" id="PNS09593.1"/>
    </source>
</evidence>
<sequence>MKHVRHASIAFLTACGVFSAMSASAQQANCTDVPQSMPLGSDVLAPMAAEVRPIIAAQLGSPSGVLTQAYDQAMSADMVVLRLRVDTCRKIAATLPSPSPANPNDPANYKPQSQWDNSPWRFNMQKGMTAVEFEAWMKSKGLHVSKGPPKPEATPAADVQGQPAVNGNPPQQTPAPVPVQKP</sequence>
<evidence type="ECO:0000256" key="1">
    <source>
        <dbReference type="SAM" id="MobiDB-lite"/>
    </source>
</evidence>
<feature type="region of interest" description="Disordered" evidence="1">
    <location>
        <begin position="94"/>
        <end position="119"/>
    </location>
</feature>
<name>A0A2K1Q3K2_9GAMM</name>
<feature type="compositionally biased region" description="Pro residues" evidence="1">
    <location>
        <begin position="171"/>
        <end position="182"/>
    </location>
</feature>
<accession>A0A2K1Q3K2</accession>
<feature type="region of interest" description="Disordered" evidence="1">
    <location>
        <begin position="142"/>
        <end position="182"/>
    </location>
</feature>
<evidence type="ECO:0000313" key="4">
    <source>
        <dbReference type="Proteomes" id="UP000236220"/>
    </source>
</evidence>
<protein>
    <recommendedName>
        <fullName evidence="5">Secreted protein</fullName>
    </recommendedName>
</protein>
<keyword evidence="4" id="KW-1185">Reference proteome</keyword>
<gene>
    <name evidence="3" type="ORF">Lysil_1222</name>
</gene>
<comment type="caution">
    <text evidence="3">The sequence shown here is derived from an EMBL/GenBank/DDBJ whole genome shotgun (WGS) entry which is preliminary data.</text>
</comment>
<organism evidence="3 4">
    <name type="scientific">Solilutibacter silvestris</name>
    <dbReference type="NCBI Taxonomy" id="1645665"/>
    <lineage>
        <taxon>Bacteria</taxon>
        <taxon>Pseudomonadati</taxon>
        <taxon>Pseudomonadota</taxon>
        <taxon>Gammaproteobacteria</taxon>
        <taxon>Lysobacterales</taxon>
        <taxon>Lysobacteraceae</taxon>
        <taxon>Solilutibacter</taxon>
    </lineage>
</organism>